<reference evidence="1" key="1">
    <citation type="submission" date="2014-09" db="EMBL/GenBank/DDBJ databases">
        <authorList>
            <person name="Magalhaes I.L.F."/>
            <person name="Oliveira U."/>
            <person name="Santos F.R."/>
            <person name="Vidigal T.H.D.A."/>
            <person name="Brescovit A.D."/>
            <person name="Santos A.J."/>
        </authorList>
    </citation>
    <scope>NUCLEOTIDE SEQUENCE</scope>
    <source>
        <tissue evidence="1">Shoot tissue taken approximately 20 cm above the soil surface</tissue>
    </source>
</reference>
<dbReference type="AlphaFoldDB" id="A0A0A9BBU5"/>
<reference evidence="1" key="2">
    <citation type="journal article" date="2015" name="Data Brief">
        <title>Shoot transcriptome of the giant reed, Arundo donax.</title>
        <authorList>
            <person name="Barrero R.A."/>
            <person name="Guerrero F.D."/>
            <person name="Moolhuijzen P."/>
            <person name="Goolsby J.A."/>
            <person name="Tidwell J."/>
            <person name="Bellgard S.E."/>
            <person name="Bellgard M.I."/>
        </authorList>
    </citation>
    <scope>NUCLEOTIDE SEQUENCE</scope>
    <source>
        <tissue evidence="1">Shoot tissue taken approximately 20 cm above the soil surface</tissue>
    </source>
</reference>
<organism evidence="1">
    <name type="scientific">Arundo donax</name>
    <name type="common">Giant reed</name>
    <name type="synonym">Donax arundinaceus</name>
    <dbReference type="NCBI Taxonomy" id="35708"/>
    <lineage>
        <taxon>Eukaryota</taxon>
        <taxon>Viridiplantae</taxon>
        <taxon>Streptophyta</taxon>
        <taxon>Embryophyta</taxon>
        <taxon>Tracheophyta</taxon>
        <taxon>Spermatophyta</taxon>
        <taxon>Magnoliopsida</taxon>
        <taxon>Liliopsida</taxon>
        <taxon>Poales</taxon>
        <taxon>Poaceae</taxon>
        <taxon>PACMAD clade</taxon>
        <taxon>Arundinoideae</taxon>
        <taxon>Arundineae</taxon>
        <taxon>Arundo</taxon>
    </lineage>
</organism>
<sequence>MFNQSMVPTQPEFESMVNHEDVYVSRCAPVEMQRETETWPFVQHQMASGIGSKQFDTTEASAHASVAKSGSGEREVGRSSCQLFGFSLTEKILGAEEHAAKEGNYEADHQTPLVLDLFGHGQSTPGALHALCAAPLGM</sequence>
<protein>
    <submittedName>
        <fullName evidence="1">Uncharacterized protein</fullName>
    </submittedName>
</protein>
<dbReference type="EMBL" id="GBRH01241113">
    <property type="protein sequence ID" value="JAD56782.1"/>
    <property type="molecule type" value="Transcribed_RNA"/>
</dbReference>
<evidence type="ECO:0000313" key="1">
    <source>
        <dbReference type="EMBL" id="JAD56782.1"/>
    </source>
</evidence>
<accession>A0A0A9BBU5</accession>
<proteinExistence type="predicted"/>
<dbReference type="EMBL" id="GBRH01241101">
    <property type="protein sequence ID" value="JAD56794.1"/>
    <property type="molecule type" value="Transcribed_RNA"/>
</dbReference>
<name>A0A0A9BBU5_ARUDO</name>